<comment type="similarity">
    <text evidence="1">Belongs to the peptidase S10 family.</text>
</comment>
<reference evidence="8 9" key="1">
    <citation type="submission" date="2024-02" db="EMBL/GenBank/DDBJ databases">
        <title>Discinaceae phylogenomics.</title>
        <authorList>
            <person name="Dirks A.C."/>
            <person name="James T.Y."/>
        </authorList>
    </citation>
    <scope>NUCLEOTIDE SEQUENCE [LARGE SCALE GENOMIC DNA]</scope>
    <source>
        <strain evidence="8 9">ACD0624</strain>
    </source>
</reference>
<dbReference type="SUPFAM" id="SSF53474">
    <property type="entry name" value="alpha/beta-Hydrolases"/>
    <property type="match status" value="1"/>
</dbReference>
<keyword evidence="2" id="KW-0121">Carboxypeptidase</keyword>
<evidence type="ECO:0000256" key="4">
    <source>
        <dbReference type="ARBA" id="ARBA00022801"/>
    </source>
</evidence>
<dbReference type="PRINTS" id="PR00724">
    <property type="entry name" value="CRBOXYPTASEC"/>
</dbReference>
<organism evidence="8 9">
    <name type="scientific">Discina gigas</name>
    <dbReference type="NCBI Taxonomy" id="1032678"/>
    <lineage>
        <taxon>Eukaryota</taxon>
        <taxon>Fungi</taxon>
        <taxon>Dikarya</taxon>
        <taxon>Ascomycota</taxon>
        <taxon>Pezizomycotina</taxon>
        <taxon>Pezizomycetes</taxon>
        <taxon>Pezizales</taxon>
        <taxon>Discinaceae</taxon>
        <taxon>Discina</taxon>
    </lineage>
</organism>
<evidence type="ECO:0000256" key="1">
    <source>
        <dbReference type="ARBA" id="ARBA00009431"/>
    </source>
</evidence>
<proteinExistence type="inferred from homology"/>
<feature type="chain" id="PRO_5047128956" description="Carboxypeptidase" evidence="7">
    <location>
        <begin position="24"/>
        <end position="711"/>
    </location>
</feature>
<keyword evidence="5" id="KW-0325">Glycoprotein</keyword>
<feature type="signal peptide" evidence="7">
    <location>
        <begin position="1"/>
        <end position="23"/>
    </location>
</feature>
<dbReference type="Gene3D" id="3.40.50.1820">
    <property type="entry name" value="alpha/beta hydrolase"/>
    <property type="match status" value="1"/>
</dbReference>
<dbReference type="PROSITE" id="PS00560">
    <property type="entry name" value="CARBOXYPEPT_SER_HIS"/>
    <property type="match status" value="1"/>
</dbReference>
<evidence type="ECO:0000256" key="2">
    <source>
        <dbReference type="ARBA" id="ARBA00022645"/>
    </source>
</evidence>
<comment type="caution">
    <text evidence="8">The sequence shown here is derived from an EMBL/GenBank/DDBJ whole genome shotgun (WGS) entry which is preliminary data.</text>
</comment>
<dbReference type="PANTHER" id="PTHR11802:SF404">
    <property type="entry name" value="CARBOXYPEPTIDASE"/>
    <property type="match status" value="1"/>
</dbReference>
<name>A0ABR3GD74_9PEZI</name>
<dbReference type="InterPro" id="IPR033124">
    <property type="entry name" value="Ser_caboxypep_his_AS"/>
</dbReference>
<dbReference type="InterPro" id="IPR001563">
    <property type="entry name" value="Peptidase_S10"/>
</dbReference>
<evidence type="ECO:0000256" key="6">
    <source>
        <dbReference type="SAM" id="MobiDB-lite"/>
    </source>
</evidence>
<keyword evidence="7" id="KW-0732">Signal</keyword>
<dbReference type="Proteomes" id="UP001447188">
    <property type="component" value="Unassembled WGS sequence"/>
</dbReference>
<evidence type="ECO:0008006" key="10">
    <source>
        <dbReference type="Google" id="ProtNLM"/>
    </source>
</evidence>
<dbReference type="Pfam" id="PF00450">
    <property type="entry name" value="Peptidase_S10"/>
    <property type="match status" value="3"/>
</dbReference>
<gene>
    <name evidence="8" type="ORF">Q9L58_007334</name>
</gene>
<evidence type="ECO:0000256" key="3">
    <source>
        <dbReference type="ARBA" id="ARBA00022670"/>
    </source>
</evidence>
<evidence type="ECO:0000313" key="8">
    <source>
        <dbReference type="EMBL" id="KAL0633730.1"/>
    </source>
</evidence>
<accession>A0ABR3GD74</accession>
<keyword evidence="9" id="KW-1185">Reference proteome</keyword>
<feature type="region of interest" description="Disordered" evidence="6">
    <location>
        <begin position="660"/>
        <end position="688"/>
    </location>
</feature>
<keyword evidence="4" id="KW-0378">Hydrolase</keyword>
<dbReference type="EMBL" id="JBBBZM010000115">
    <property type="protein sequence ID" value="KAL0633730.1"/>
    <property type="molecule type" value="Genomic_DNA"/>
</dbReference>
<dbReference type="PANTHER" id="PTHR11802">
    <property type="entry name" value="SERINE PROTEASE FAMILY S10 SERINE CARBOXYPEPTIDASE"/>
    <property type="match status" value="1"/>
</dbReference>
<sequence>MFFNGILPILLLRLSSLCVLAVAQYPPLLKDQKEIRTSYDPNIFVRYKNPSLAICQTINPNQKQYTGYIHLPPKTLAPVQQDYPINTFFWFVEARENSENAPLTIWLNGGPGSSSMIGMFSETGPCEAVEANRGSITTIPREFSWDRSSNMLFIDQPNQVGFSYDTPTNGTLPLLDPNGKFLPNTVAPDHFPIYQDYGLTGHQFMEYFSDIYQSVALLNGTFSSGDQRFTTNTTEIAARAAWHFLQAWLTNFPQYNPNSTGINLFAESYGGKYGPKFFTFFEEQNVLREKGMLSKNHTVELHLESLGIINGCVDMDIQVPYYPIYANNNPYGIQVINETVRDLALDGYYDVGGCRDLIAKCRYFVSGNDPQSLGDVDLVNRVCRTADKYCDMIRDLWNKSERSPYDLTMNKTNSFPPYFYLEYLNNATVQEAIGTPINYTQSSSYVYRIFDLTGDAMRGGETENLAYLLSRGVRVALLYGLSRYWFHGYAFVSNSLAQQTGDRDYICNYMGGEAVSLAIDYPDKAAFKAAGYENIRVNDSYIGGQVRQHGNFSFSRVYQAGHLVPAYQPETAYVLFNRIINGKSLATGSDIVTSGAKIYSSTGPENTSVRLKAPVSPKSTCFVRNSETCTLDQLQTIGGGFGVIINGVLYNSLDEYAGPGGRLPGSSDSGKNRGGVRDADDSGDPNTAAAAGARGSVLALILALGLVLCAL</sequence>
<evidence type="ECO:0000256" key="7">
    <source>
        <dbReference type="SAM" id="SignalP"/>
    </source>
</evidence>
<keyword evidence="3" id="KW-0645">Protease</keyword>
<evidence type="ECO:0000313" key="9">
    <source>
        <dbReference type="Proteomes" id="UP001447188"/>
    </source>
</evidence>
<dbReference type="InterPro" id="IPR029058">
    <property type="entry name" value="AB_hydrolase_fold"/>
</dbReference>
<evidence type="ECO:0000256" key="5">
    <source>
        <dbReference type="ARBA" id="ARBA00023180"/>
    </source>
</evidence>
<protein>
    <recommendedName>
        <fullName evidence="10">Carboxypeptidase</fullName>
    </recommendedName>
</protein>